<evidence type="ECO:0000313" key="2">
    <source>
        <dbReference type="Proteomes" id="UP001597237"/>
    </source>
</evidence>
<gene>
    <name evidence="1" type="ORF">ACFSC0_07840</name>
</gene>
<keyword evidence="2" id="KW-1185">Reference proteome</keyword>
<dbReference type="Proteomes" id="UP001597237">
    <property type="component" value="Unassembled WGS sequence"/>
</dbReference>
<reference evidence="2" key="1">
    <citation type="journal article" date="2019" name="Int. J. Syst. Evol. Microbiol.">
        <title>The Global Catalogue of Microorganisms (GCM) 10K type strain sequencing project: providing services to taxonomists for standard genome sequencing and annotation.</title>
        <authorList>
            <consortium name="The Broad Institute Genomics Platform"/>
            <consortium name="The Broad Institute Genome Sequencing Center for Infectious Disease"/>
            <person name="Wu L."/>
            <person name="Ma J."/>
        </authorList>
    </citation>
    <scope>NUCLEOTIDE SEQUENCE [LARGE SCALE GENOMIC DNA]</scope>
    <source>
        <strain evidence="2">DFY28</strain>
    </source>
</reference>
<evidence type="ECO:0000313" key="1">
    <source>
        <dbReference type="EMBL" id="MFD1783302.1"/>
    </source>
</evidence>
<comment type="caution">
    <text evidence="1">The sequence shown here is derived from an EMBL/GenBank/DDBJ whole genome shotgun (WGS) entry which is preliminary data.</text>
</comment>
<evidence type="ECO:0008006" key="3">
    <source>
        <dbReference type="Google" id="ProtNLM"/>
    </source>
</evidence>
<name>A0ABW4MZB2_9CAUL</name>
<dbReference type="EMBL" id="JBHUEY010000001">
    <property type="protein sequence ID" value="MFD1783302.1"/>
    <property type="molecule type" value="Genomic_DNA"/>
</dbReference>
<organism evidence="1 2">
    <name type="scientific">Phenylobacterium terrae</name>
    <dbReference type="NCBI Taxonomy" id="2665495"/>
    <lineage>
        <taxon>Bacteria</taxon>
        <taxon>Pseudomonadati</taxon>
        <taxon>Pseudomonadota</taxon>
        <taxon>Alphaproteobacteria</taxon>
        <taxon>Caulobacterales</taxon>
        <taxon>Caulobacteraceae</taxon>
        <taxon>Phenylobacterium</taxon>
    </lineage>
</organism>
<sequence length="164" mass="17458">MPMLRRLTNGEMELAAEAFGGGLDAARVRLLAIPYWSRAFVASGRLMVWPARSMRPDFSAPDVPLSVKAVFVHELTHVWQAQNGVSLLLGKLRAGDGPASYAYDLAGGAAFADLNIEQQAMVVQHAFLLRHGGQAPFPPEAYAAALPAGLFASCTVRNDPLAGA</sequence>
<protein>
    <recommendedName>
        <fullName evidence="3">Vgr related protein</fullName>
    </recommendedName>
</protein>
<accession>A0ABW4MZB2</accession>
<dbReference type="RefSeq" id="WP_377284445.1">
    <property type="nucleotide sequence ID" value="NZ_JBHRSI010000015.1"/>
</dbReference>
<proteinExistence type="predicted"/>